<dbReference type="AlphaFoldDB" id="A0A8J5TVH2"/>
<accession>A0A8J5TVH2</accession>
<name>A0A8J5TVH2_FUSOX</name>
<protein>
    <submittedName>
        <fullName evidence="1">Uncharacterized protein</fullName>
    </submittedName>
</protein>
<organism evidence="1 2">
    <name type="scientific">Fusarium oxysporum f. sp. rapae</name>
    <dbReference type="NCBI Taxonomy" id="485398"/>
    <lineage>
        <taxon>Eukaryota</taxon>
        <taxon>Fungi</taxon>
        <taxon>Dikarya</taxon>
        <taxon>Ascomycota</taxon>
        <taxon>Pezizomycotina</taxon>
        <taxon>Sordariomycetes</taxon>
        <taxon>Hypocreomycetidae</taxon>
        <taxon>Hypocreales</taxon>
        <taxon>Nectriaceae</taxon>
        <taxon>Fusarium</taxon>
        <taxon>Fusarium oxysporum species complex</taxon>
    </lineage>
</organism>
<evidence type="ECO:0000313" key="2">
    <source>
        <dbReference type="Proteomes" id="UP000694050"/>
    </source>
</evidence>
<proteinExistence type="predicted"/>
<gene>
    <name evidence="1" type="ORF">Forpe1208_v004271</name>
</gene>
<reference evidence="1" key="1">
    <citation type="submission" date="2021-04" db="EMBL/GenBank/DDBJ databases">
        <title>First draft genome resource for Brassicaceae pathogens Fusarium oxysporum f. sp. raphani and Fusarium oxysporum f. sp. rapae.</title>
        <authorList>
            <person name="Asai S."/>
        </authorList>
    </citation>
    <scope>NUCLEOTIDE SEQUENCE</scope>
    <source>
        <strain evidence="1">Tf1208</strain>
    </source>
</reference>
<dbReference type="Proteomes" id="UP000694050">
    <property type="component" value="Unassembled WGS sequence"/>
</dbReference>
<comment type="caution">
    <text evidence="1">The sequence shown here is derived from an EMBL/GenBank/DDBJ whole genome shotgun (WGS) entry which is preliminary data.</text>
</comment>
<evidence type="ECO:0000313" key="1">
    <source>
        <dbReference type="EMBL" id="KAG7418055.1"/>
    </source>
</evidence>
<dbReference type="EMBL" id="JAELUQ010000003">
    <property type="protein sequence ID" value="KAG7418055.1"/>
    <property type="molecule type" value="Genomic_DNA"/>
</dbReference>
<sequence>MSVSLIEELVDLIGHVKVGILDSQKESESIVIELENRKPQAVETAKNLESKWSSQSKNACSSARAFGEFVGAELTKGALFTAGLKTLQATASNDKRIQIISTAETTFHDILATWIAWQAFAYAQRDDFGQIEVEDLHTTRFEILQNQISDLSDQRDKMVPLLKAIKDTNAGSDVQALLVAEISYGQDIARLSDMISRQMSAMTNAGLPPKTNEIRSALAALMEADP</sequence>